<accession>A0A699Z4G5</accession>
<dbReference type="GO" id="GO:0071014">
    <property type="term" value="C:post-mRNA release spliceosomal complex"/>
    <property type="evidence" value="ECO:0007669"/>
    <property type="project" value="TreeGrafter"/>
</dbReference>
<organism evidence="2 3">
    <name type="scientific">Haematococcus lacustris</name>
    <name type="common">Green alga</name>
    <name type="synonym">Haematococcus pluvialis</name>
    <dbReference type="NCBI Taxonomy" id="44745"/>
    <lineage>
        <taxon>Eukaryota</taxon>
        <taxon>Viridiplantae</taxon>
        <taxon>Chlorophyta</taxon>
        <taxon>core chlorophytes</taxon>
        <taxon>Chlorophyceae</taxon>
        <taxon>CS clade</taxon>
        <taxon>Chlamydomonadales</taxon>
        <taxon>Haematococcaceae</taxon>
        <taxon>Haematococcus</taxon>
    </lineage>
</organism>
<dbReference type="PANTHER" id="PTHR12111">
    <property type="entry name" value="SPLICING FACTOR YJU2"/>
    <property type="match status" value="1"/>
</dbReference>
<comment type="similarity">
    <text evidence="1">Belongs to the CWC16 family.</text>
</comment>
<dbReference type="Pfam" id="PF04502">
    <property type="entry name" value="Saf4_Yju2"/>
    <property type="match status" value="1"/>
</dbReference>
<comment type="caution">
    <text evidence="2">The sequence shown here is derived from an EMBL/GenBank/DDBJ whole genome shotgun (WGS) entry which is preliminary data.</text>
</comment>
<dbReference type="GO" id="GO:0000398">
    <property type="term" value="P:mRNA splicing, via spliceosome"/>
    <property type="evidence" value="ECO:0007669"/>
    <property type="project" value="InterPro"/>
</dbReference>
<dbReference type="AlphaFoldDB" id="A0A699Z4G5"/>
<protein>
    <recommendedName>
        <fullName evidence="4">Coiled-coil domain-containing protein 130</fullName>
    </recommendedName>
</protein>
<dbReference type="InterPro" id="IPR007590">
    <property type="entry name" value="Saf4/Yju2"/>
</dbReference>
<dbReference type="PANTHER" id="PTHR12111:SF2">
    <property type="entry name" value="SPLICING FACTOR YJU2B-RELATED"/>
    <property type="match status" value="1"/>
</dbReference>
<proteinExistence type="inferred from homology"/>
<evidence type="ECO:0008006" key="4">
    <source>
        <dbReference type="Google" id="ProtNLM"/>
    </source>
</evidence>
<evidence type="ECO:0000313" key="3">
    <source>
        <dbReference type="Proteomes" id="UP000485058"/>
    </source>
</evidence>
<evidence type="ECO:0000313" key="2">
    <source>
        <dbReference type="EMBL" id="GFH13929.1"/>
    </source>
</evidence>
<dbReference type="EMBL" id="BLLF01000668">
    <property type="protein sequence ID" value="GFH13929.1"/>
    <property type="molecule type" value="Genomic_DNA"/>
</dbReference>
<name>A0A699Z4G5_HAELA</name>
<sequence>MSSLAAARADNFYYAPDFDPDKHGTLNKYNGQHALRDRAKNIDKGILVIRFEVPFHIWCTKCGEKIAQGERFNADKRGIGHYHSTRIWQFSMRHHCGCIITIQSDPKHCDYIVVEGAKKKVEGVQSAAEAGVIELTDDAEKERLLKDPIYRHS</sequence>
<evidence type="ECO:0000256" key="1">
    <source>
        <dbReference type="ARBA" id="ARBA00005595"/>
    </source>
</evidence>
<keyword evidence="3" id="KW-1185">Reference proteome</keyword>
<dbReference type="GO" id="GO:0005684">
    <property type="term" value="C:U2-type spliceosomal complex"/>
    <property type="evidence" value="ECO:0007669"/>
    <property type="project" value="TreeGrafter"/>
</dbReference>
<dbReference type="Proteomes" id="UP000485058">
    <property type="component" value="Unassembled WGS sequence"/>
</dbReference>
<reference evidence="2 3" key="1">
    <citation type="submission" date="2020-02" db="EMBL/GenBank/DDBJ databases">
        <title>Draft genome sequence of Haematococcus lacustris strain NIES-144.</title>
        <authorList>
            <person name="Morimoto D."/>
            <person name="Nakagawa S."/>
            <person name="Yoshida T."/>
            <person name="Sawayama S."/>
        </authorList>
    </citation>
    <scope>NUCLEOTIDE SEQUENCE [LARGE SCALE GENOMIC DNA]</scope>
    <source>
        <strain evidence="2 3">NIES-144</strain>
    </source>
</reference>
<gene>
    <name evidence="2" type="ORF">HaLaN_09896</name>
</gene>